<evidence type="ECO:0000313" key="5">
    <source>
        <dbReference type="EMBL" id="MDZ5480818.1"/>
    </source>
</evidence>
<reference evidence="5" key="1">
    <citation type="submission" date="2023-12" db="EMBL/GenBank/DDBJ databases">
        <title>Genome sequence of Bacillus thuringiensis strain SS10.</title>
        <authorList>
            <person name="Rouis S."/>
        </authorList>
    </citation>
    <scope>NUCLEOTIDE SEQUENCE</scope>
    <source>
        <strain evidence="5">SS10</strain>
    </source>
</reference>
<dbReference type="PANTHER" id="PTHR36108">
    <property type="entry name" value="COLOSSIN-B-RELATED"/>
    <property type="match status" value="1"/>
</dbReference>
<gene>
    <name evidence="5" type="ORF">U2F49_32625</name>
</gene>
<dbReference type="RefSeq" id="WP_322471643.1">
    <property type="nucleotide sequence ID" value="NZ_JAXOTW010000096.1"/>
</dbReference>
<dbReference type="EMBL" id="JAXOTW010000096">
    <property type="protein sequence ID" value="MDZ5480818.1"/>
    <property type="molecule type" value="Genomic_DNA"/>
</dbReference>
<evidence type="ECO:0000256" key="3">
    <source>
        <dbReference type="ARBA" id="ARBA00022729"/>
    </source>
</evidence>
<dbReference type="AlphaFoldDB" id="A0AAW9JJH8"/>
<dbReference type="Gene3D" id="2.60.40.10">
    <property type="entry name" value="Immunoglobulins"/>
    <property type="match status" value="1"/>
</dbReference>
<evidence type="ECO:0000256" key="2">
    <source>
        <dbReference type="ARBA" id="ARBA00022525"/>
    </source>
</evidence>
<evidence type="ECO:0000256" key="1">
    <source>
        <dbReference type="ARBA" id="ARBA00007257"/>
    </source>
</evidence>
<feature type="non-terminal residue" evidence="5">
    <location>
        <position position="1"/>
    </location>
</feature>
<protein>
    <submittedName>
        <fullName evidence="5">SpaA isopeptide-forming pilin-related protein</fullName>
    </submittedName>
</protein>
<comment type="similarity">
    <text evidence="1">Belongs to the serine-aspartate repeat-containing protein (SDr) family.</text>
</comment>
<comment type="caution">
    <text evidence="5">The sequence shown here is derived from an EMBL/GenBank/DDBJ whole genome shotgun (WGS) entry which is preliminary data.</text>
</comment>
<feature type="non-terminal residue" evidence="5">
    <location>
        <position position="118"/>
    </location>
</feature>
<keyword evidence="3" id="KW-0732">Signal</keyword>
<name>A0AAW9JJH8_BACTU</name>
<dbReference type="PANTHER" id="PTHR36108:SF13">
    <property type="entry name" value="COLOSSIN-B-RELATED"/>
    <property type="match status" value="1"/>
</dbReference>
<dbReference type="InterPro" id="IPR013783">
    <property type="entry name" value="Ig-like_fold"/>
</dbReference>
<accession>A0AAW9JJH8</accession>
<feature type="domain" description="SpaA-like prealbumin fold" evidence="4">
    <location>
        <begin position="20"/>
        <end position="103"/>
    </location>
</feature>
<dbReference type="InterPro" id="IPR041033">
    <property type="entry name" value="SpaA_PFL_dom_1"/>
</dbReference>
<proteinExistence type="inferred from homology"/>
<dbReference type="Proteomes" id="UP001292252">
    <property type="component" value="Unassembled WGS sequence"/>
</dbReference>
<organism evidence="5 6">
    <name type="scientific">Bacillus thuringiensis</name>
    <dbReference type="NCBI Taxonomy" id="1428"/>
    <lineage>
        <taxon>Bacteria</taxon>
        <taxon>Bacillati</taxon>
        <taxon>Bacillota</taxon>
        <taxon>Bacilli</taxon>
        <taxon>Bacillales</taxon>
        <taxon>Bacillaceae</taxon>
        <taxon>Bacillus</taxon>
        <taxon>Bacillus cereus group</taxon>
    </lineage>
</organism>
<dbReference type="Pfam" id="PF17802">
    <property type="entry name" value="SpaA"/>
    <property type="match status" value="1"/>
</dbReference>
<evidence type="ECO:0000259" key="4">
    <source>
        <dbReference type="Pfam" id="PF17802"/>
    </source>
</evidence>
<dbReference type="SUPFAM" id="SSF49478">
    <property type="entry name" value="Cna protein B-type domain"/>
    <property type="match status" value="1"/>
</dbReference>
<keyword evidence="2" id="KW-0964">Secreted</keyword>
<evidence type="ECO:0000313" key="6">
    <source>
        <dbReference type="Proteomes" id="UP001292252"/>
    </source>
</evidence>
<sequence length="118" mass="12955">KKGMTKVLSLKVENELLDKGSVEITKVDKESGALLEGVTFEVQDDKGKVVTEVTTDKEGKAIISDLSVGKYKLVEKESLPGYKKLTEPVLFEIKKGMTKVLSLKVENELLDKGSVEIT</sequence>